<dbReference type="CDD" id="cd04301">
    <property type="entry name" value="NAT_SF"/>
    <property type="match status" value="1"/>
</dbReference>
<dbReference type="EMBL" id="AP009384">
    <property type="protein sequence ID" value="BAF87477.1"/>
    <property type="molecule type" value="Genomic_DNA"/>
</dbReference>
<dbReference type="eggNOG" id="COG0454">
    <property type="taxonomic scope" value="Bacteria"/>
</dbReference>
<keyword evidence="5" id="KW-1185">Reference proteome</keyword>
<reference evidence="4 5" key="4">
    <citation type="journal article" date="2009" name="Appl. Environ. Microbiol.">
        <title>Comparative genome-wide transcriptional profiling of Azorhizobium caulinodans ORS571 grown under free-living and symbiotic conditions.</title>
        <authorList>
            <person name="Tsukada S."/>
            <person name="Aono T."/>
            <person name="Akiba N."/>
            <person name="Lee KB."/>
            <person name="Liu CT."/>
            <person name="Toyazaki H."/>
            <person name="Oyaizu H."/>
        </authorList>
    </citation>
    <scope>NUCLEOTIDE SEQUENCE [LARGE SCALE GENOMIC DNA]</scope>
    <source>
        <strain evidence="5">ATCC 43989 / DSM 5975 / JCM 20966 / LMG 6465 / NBRC 14845 / NCIMB 13405 / ORS 571</strain>
    </source>
</reference>
<name>A8HXA7_AZOC5</name>
<evidence type="ECO:0000256" key="1">
    <source>
        <dbReference type="ARBA" id="ARBA00022679"/>
    </source>
</evidence>
<reference evidence="4 5" key="3">
    <citation type="journal article" date="2008" name="BMC Genomics">
        <title>The genome of the versatile nitrogen fixer Azorhizobium caulinodans ORS571.</title>
        <authorList>
            <person name="Lee KB."/>
            <person name="Backer P.D."/>
            <person name="Aono T."/>
            <person name="Liu CT."/>
            <person name="Suzuki S."/>
            <person name="Suzuki T."/>
            <person name="Kaneko T."/>
            <person name="Yamada M."/>
            <person name="Tabata S."/>
            <person name="Kupfer D.M."/>
            <person name="Najar F.Z."/>
            <person name="Wiley G.B."/>
            <person name="Roe B."/>
            <person name="Binnewies T.T."/>
            <person name="Ussery D.W."/>
            <person name="D'Haeze W."/>
            <person name="Herder J.D."/>
            <person name="Gevers D."/>
            <person name="Vereecke D."/>
            <person name="Holsters M."/>
            <person name="Oyaizu H."/>
        </authorList>
    </citation>
    <scope>NUCLEOTIDE SEQUENCE [LARGE SCALE GENOMIC DNA]</scope>
    <source>
        <strain evidence="5">ATCC 43989 / DSM 5975 / JCM 20966 / LMG 6465 / NBRC 14845 / NCIMB 13405 / ORS 571</strain>
    </source>
</reference>
<reference evidence="5" key="2">
    <citation type="submission" date="2007-04" db="EMBL/GenBank/DDBJ databases">
        <title>Complete genome sequence of the nitrogen-fixing bacterium Azorhizobium caulinodans ORS571.</title>
        <authorList>
            <person name="Lee K.B."/>
            <person name="Backer P.D."/>
            <person name="Aono T."/>
            <person name="Liu C.T."/>
            <person name="Suzuki S."/>
            <person name="Suzuki T."/>
            <person name="Kaneko T."/>
            <person name="Yamada M."/>
            <person name="Tabata S."/>
            <person name="Kupfer D.M."/>
            <person name="Najar F.Z."/>
            <person name="Wiley G.B."/>
            <person name="Roe B."/>
            <person name="Binnewies T."/>
            <person name="Ussery D."/>
            <person name="Vereecke D."/>
            <person name="Gevers D."/>
            <person name="Holsters M."/>
            <person name="Oyaizu H."/>
        </authorList>
    </citation>
    <scope>NUCLEOTIDE SEQUENCE [LARGE SCALE GENOMIC DNA]</scope>
    <source>
        <strain evidence="5">ATCC 43989 / DSM 5975 / JCM 20966 / LMG 6465 / NBRC 14845 / NCIMB 13405 / ORS 571</strain>
    </source>
</reference>
<dbReference type="PROSITE" id="PS51186">
    <property type="entry name" value="GNAT"/>
    <property type="match status" value="1"/>
</dbReference>
<dbReference type="Gene3D" id="3.40.630.30">
    <property type="match status" value="1"/>
</dbReference>
<protein>
    <submittedName>
        <fullName evidence="4">Acetyltransferase</fullName>
    </submittedName>
</protein>
<proteinExistence type="predicted"/>
<dbReference type="RefSeq" id="WP_012170007.1">
    <property type="nucleotide sequence ID" value="NC_009937.1"/>
</dbReference>
<dbReference type="HOGENOM" id="CLU_096760_0_0_5"/>
<keyword evidence="2" id="KW-0012">Acyltransferase</keyword>
<dbReference type="Pfam" id="PF00583">
    <property type="entry name" value="Acetyltransf_1"/>
    <property type="match status" value="1"/>
</dbReference>
<dbReference type="Proteomes" id="UP000000270">
    <property type="component" value="Chromosome"/>
</dbReference>
<evidence type="ECO:0000259" key="3">
    <source>
        <dbReference type="PROSITE" id="PS51186"/>
    </source>
</evidence>
<dbReference type="InterPro" id="IPR000182">
    <property type="entry name" value="GNAT_dom"/>
</dbReference>
<dbReference type="KEGG" id="azc:AZC_1479"/>
<keyword evidence="1 4" id="KW-0808">Transferase</keyword>
<evidence type="ECO:0000313" key="5">
    <source>
        <dbReference type="Proteomes" id="UP000000270"/>
    </source>
</evidence>
<organism evidence="4 5">
    <name type="scientific">Azorhizobium caulinodans (strain ATCC 43989 / DSM 5975 / JCM 20966 / LMG 6465 / NBRC 14845 / NCIMB 13405 / ORS 571)</name>
    <dbReference type="NCBI Taxonomy" id="438753"/>
    <lineage>
        <taxon>Bacteria</taxon>
        <taxon>Pseudomonadati</taxon>
        <taxon>Pseudomonadota</taxon>
        <taxon>Alphaproteobacteria</taxon>
        <taxon>Hyphomicrobiales</taxon>
        <taxon>Xanthobacteraceae</taxon>
        <taxon>Azorhizobium</taxon>
    </lineage>
</organism>
<accession>A8HXA7</accession>
<reference evidence="4 5" key="1">
    <citation type="journal article" date="2007" name="Appl. Environ. Microbiol.">
        <title>Rhizobial factors required for stem nodule maturation and maintenance in Sesbania rostrata-Azorhizobium caulinodans ORS571 symbiosis.</title>
        <authorList>
            <person name="Suzuki S."/>
            <person name="Aono T."/>
            <person name="Lee KB."/>
            <person name="Suzuki T."/>
            <person name="Liu CT."/>
            <person name="Miwa H."/>
            <person name="Wakao S."/>
            <person name="Iki T."/>
            <person name="Oyaizu H."/>
        </authorList>
    </citation>
    <scope>NUCLEOTIDE SEQUENCE [LARGE SCALE GENOMIC DNA]</scope>
    <source>
        <strain evidence="5">ATCC 43989 / DSM 5975 / JCM 20966 / LMG 6465 / NBRC 14845 / NCIMB 13405 / ORS 571</strain>
    </source>
</reference>
<dbReference type="PANTHER" id="PTHR43877:SF2">
    <property type="entry name" value="AMINOALKYLPHOSPHONATE N-ACETYLTRANSFERASE-RELATED"/>
    <property type="match status" value="1"/>
</dbReference>
<gene>
    <name evidence="4" type="ordered locus">AZC_1479</name>
</gene>
<dbReference type="AlphaFoldDB" id="A8HXA7"/>
<evidence type="ECO:0000256" key="2">
    <source>
        <dbReference type="ARBA" id="ARBA00023315"/>
    </source>
</evidence>
<evidence type="ECO:0000313" key="4">
    <source>
        <dbReference type="EMBL" id="BAF87477.1"/>
    </source>
</evidence>
<dbReference type="STRING" id="438753.AZC_1479"/>
<dbReference type="InterPro" id="IPR016181">
    <property type="entry name" value="Acyl_CoA_acyltransferase"/>
</dbReference>
<feature type="domain" description="N-acetyltransferase" evidence="3">
    <location>
        <begin position="11"/>
        <end position="162"/>
    </location>
</feature>
<dbReference type="InterPro" id="IPR050832">
    <property type="entry name" value="Bact_Acetyltransf"/>
</dbReference>
<dbReference type="SUPFAM" id="SSF55729">
    <property type="entry name" value="Acyl-CoA N-acyltransferases (Nat)"/>
    <property type="match status" value="1"/>
</dbReference>
<dbReference type="PANTHER" id="PTHR43877">
    <property type="entry name" value="AMINOALKYLPHOSPHONATE N-ACETYLTRANSFERASE-RELATED-RELATED"/>
    <property type="match status" value="1"/>
</dbReference>
<reference evidence="4 5" key="6">
    <citation type="journal article" date="2011" name="Appl. Environ. Microbiol.">
        <title>Involvement of the azorhizobial chromosome partition gene (parA) in the onset of bacteroid differentiation during Sesbania rostrata stem nodule development.</title>
        <authorList>
            <person name="Liu CT."/>
            <person name="Lee KB."/>
            <person name="Wang YS."/>
            <person name="Peng MH."/>
            <person name="Lee KT."/>
            <person name="Suzuki S."/>
            <person name="Suzuki T."/>
            <person name="Oyaizu H."/>
        </authorList>
    </citation>
    <scope>NUCLEOTIDE SEQUENCE [LARGE SCALE GENOMIC DNA]</scope>
    <source>
        <strain evidence="5">ATCC 43989 / DSM 5975 / JCM 20966 / LMG 6465 / NBRC 14845 / NCIMB 13405 / ORS 571</strain>
    </source>
</reference>
<dbReference type="GO" id="GO:0016747">
    <property type="term" value="F:acyltransferase activity, transferring groups other than amino-acyl groups"/>
    <property type="evidence" value="ECO:0007669"/>
    <property type="project" value="InterPro"/>
</dbReference>
<sequence length="182" mass="19289">MTPGIARTDGLYLRAAAQEDIPALSALSAAARARYAGWQDLAFVATAPPLGPDRFAAGETLVARLEEDPTPLGFVLLRPLDGLLYLDNISVASNAGGRGIGTLLLAAAEARRLALGLPGISLTTFRAPPWNGPWFRRQGFAPMPRDAIGAGLADVIARQNRMLDPASREVLWRSSSDTGREG</sequence>
<reference evidence="4 5" key="5">
    <citation type="journal article" date="2010" name="Appl. Environ. Microbiol.">
        <title>phrR-like gene praR of Azorhizobium caulinodans ORS571 is essential for symbiosis with Sesbania rostrata and is involved in expression of reb genes.</title>
        <authorList>
            <person name="Akiba N."/>
            <person name="Aono T."/>
            <person name="Toyazaki H."/>
            <person name="Sato S."/>
            <person name="Oyaizu H."/>
        </authorList>
    </citation>
    <scope>NUCLEOTIDE SEQUENCE [LARGE SCALE GENOMIC DNA]</scope>
    <source>
        <strain evidence="5">ATCC 43989 / DSM 5975 / JCM 20966 / LMG 6465 / NBRC 14845 / NCIMB 13405 / ORS 571</strain>
    </source>
</reference>